<keyword evidence="3 8" id="KW-0812">Transmembrane</keyword>
<dbReference type="Gene3D" id="3.30.1360.200">
    <property type="match status" value="1"/>
</dbReference>
<dbReference type="AlphaFoldDB" id="A0A2G9YAD0"/>
<sequence>MKGLYFRLVGVLAIIGLSFWAFWPPKDKVKLGLDLQGGMQLVLQVKSPIETANVSATNLTDRTMEIIRNRVDSLGVAEPLLQKVGADRIMVQLPGIENSERALEVLGKTAFLEFKLVEDNPDLTKEALAGNVPAGYQLLYEYEKDTRGISQPSAPFLIQAEPLLTGQDLKNARLGYAEGALPVVDLEFNSAAGKKFAEITATNVNRRLAIVLDGIIQSAPVIRERIPGGRAQISGRFTTQEADTLAKILDAGALPAKIEVIDRTVVGPALGRDSINSGIKASLMGSIMVVAFMLLYYTAGGLVADFALALNILILLGFLAYFRA</sequence>
<gene>
    <name evidence="11" type="primary">secD</name>
    <name evidence="11" type="ORF">COX46_03785</name>
</gene>
<evidence type="ECO:0000313" key="12">
    <source>
        <dbReference type="Proteomes" id="UP000230392"/>
    </source>
</evidence>
<evidence type="ECO:0000259" key="10">
    <source>
        <dbReference type="Pfam" id="PF22599"/>
    </source>
</evidence>
<dbReference type="Gene3D" id="3.30.70.3400">
    <property type="match status" value="1"/>
</dbReference>
<dbReference type="Proteomes" id="UP000230392">
    <property type="component" value="Unassembled WGS sequence"/>
</dbReference>
<feature type="transmembrane region" description="Helical" evidence="8">
    <location>
        <begin position="303"/>
        <end position="322"/>
    </location>
</feature>
<dbReference type="InterPro" id="IPR022813">
    <property type="entry name" value="SecD/SecF_arch_bac"/>
</dbReference>
<dbReference type="SUPFAM" id="SSF82866">
    <property type="entry name" value="Multidrug efflux transporter AcrB transmembrane domain"/>
    <property type="match status" value="1"/>
</dbReference>
<dbReference type="EMBL" id="PCRF01000184">
    <property type="protein sequence ID" value="PIP16190.1"/>
    <property type="molecule type" value="Genomic_DNA"/>
</dbReference>
<evidence type="ECO:0000256" key="1">
    <source>
        <dbReference type="ARBA" id="ARBA00022448"/>
    </source>
</evidence>
<dbReference type="Pfam" id="PF21760">
    <property type="entry name" value="SecD_1st"/>
    <property type="match status" value="1"/>
</dbReference>
<dbReference type="GO" id="GO:0006886">
    <property type="term" value="P:intracellular protein transport"/>
    <property type="evidence" value="ECO:0007669"/>
    <property type="project" value="InterPro"/>
</dbReference>
<keyword evidence="1" id="KW-0813">Transport</keyword>
<keyword evidence="7 8" id="KW-0472">Membrane</keyword>
<evidence type="ECO:0000313" key="11">
    <source>
        <dbReference type="EMBL" id="PIP16190.1"/>
    </source>
</evidence>
<dbReference type="PANTHER" id="PTHR30081:SF1">
    <property type="entry name" value="PROTEIN TRANSLOCASE SUBUNIT SECD"/>
    <property type="match status" value="1"/>
</dbReference>
<evidence type="ECO:0000256" key="3">
    <source>
        <dbReference type="ARBA" id="ARBA00022692"/>
    </source>
</evidence>
<feature type="transmembrane region" description="Helical" evidence="8">
    <location>
        <begin position="278"/>
        <end position="297"/>
    </location>
</feature>
<feature type="transmembrane region" description="Helical" evidence="8">
    <location>
        <begin position="6"/>
        <end position="23"/>
    </location>
</feature>
<name>A0A2G9YAD0_9BACT</name>
<evidence type="ECO:0000256" key="7">
    <source>
        <dbReference type="ARBA" id="ARBA00023136"/>
    </source>
</evidence>
<dbReference type="InterPro" id="IPR005791">
    <property type="entry name" value="SecD"/>
</dbReference>
<dbReference type="InterPro" id="IPR054384">
    <property type="entry name" value="SecDF_P1_head"/>
</dbReference>
<feature type="domain" description="SecDF P1 head subdomain" evidence="10">
    <location>
        <begin position="151"/>
        <end position="256"/>
    </location>
</feature>
<dbReference type="Pfam" id="PF22599">
    <property type="entry name" value="SecDF_P1_head"/>
    <property type="match status" value="1"/>
</dbReference>
<dbReference type="Pfam" id="PF07549">
    <property type="entry name" value="Sec_GG"/>
    <property type="match status" value="1"/>
</dbReference>
<proteinExistence type="predicted"/>
<evidence type="ECO:0000256" key="4">
    <source>
        <dbReference type="ARBA" id="ARBA00022927"/>
    </source>
</evidence>
<evidence type="ECO:0000259" key="9">
    <source>
        <dbReference type="Pfam" id="PF21760"/>
    </source>
</evidence>
<keyword evidence="4" id="KW-0653">Protein transport</keyword>
<comment type="caution">
    <text evidence="11">The sequence shown here is derived from an EMBL/GenBank/DDBJ whole genome shotgun (WGS) entry which is preliminary data.</text>
</comment>
<evidence type="ECO:0000256" key="2">
    <source>
        <dbReference type="ARBA" id="ARBA00022475"/>
    </source>
</evidence>
<evidence type="ECO:0000256" key="5">
    <source>
        <dbReference type="ARBA" id="ARBA00022989"/>
    </source>
</evidence>
<reference evidence="11 12" key="1">
    <citation type="submission" date="2017-09" db="EMBL/GenBank/DDBJ databases">
        <title>Depth-based differentiation of microbial function through sediment-hosted aquifers and enrichment of novel symbionts in the deep terrestrial subsurface.</title>
        <authorList>
            <person name="Probst A.J."/>
            <person name="Ladd B."/>
            <person name="Jarett J.K."/>
            <person name="Geller-Mcgrath D.E."/>
            <person name="Sieber C.M."/>
            <person name="Emerson J.B."/>
            <person name="Anantharaman K."/>
            <person name="Thomas B.C."/>
            <person name="Malmstrom R."/>
            <person name="Stieglmeier M."/>
            <person name="Klingl A."/>
            <person name="Woyke T."/>
            <person name="Ryan C.M."/>
            <person name="Banfield J.F."/>
        </authorList>
    </citation>
    <scope>NUCLEOTIDE SEQUENCE [LARGE SCALE GENOMIC DNA]</scope>
    <source>
        <strain evidence="11">CG23_combo_of_CG06-09_8_20_14_all_48_7</strain>
    </source>
</reference>
<evidence type="ECO:0000256" key="8">
    <source>
        <dbReference type="SAM" id="Phobius"/>
    </source>
</evidence>
<accession>A0A2G9YAD0</accession>
<keyword evidence="2" id="KW-1003">Cell membrane</keyword>
<organism evidence="11 12">
    <name type="scientific">bacterium (Candidatus Ratteibacteria) CG23_combo_of_CG06-09_8_20_14_all_48_7</name>
    <dbReference type="NCBI Taxonomy" id="2014292"/>
    <lineage>
        <taxon>Bacteria</taxon>
        <taxon>Candidatus Ratteibacteria</taxon>
    </lineage>
</organism>
<dbReference type="GO" id="GO:0005886">
    <property type="term" value="C:plasma membrane"/>
    <property type="evidence" value="ECO:0007669"/>
    <property type="project" value="TreeGrafter"/>
</dbReference>
<protein>
    <submittedName>
        <fullName evidence="11">Protein translocase subunit SecD</fullName>
    </submittedName>
</protein>
<dbReference type="InterPro" id="IPR022646">
    <property type="entry name" value="SecD/SecF_CS"/>
</dbReference>
<dbReference type="InterPro" id="IPR048631">
    <property type="entry name" value="SecD_1st"/>
</dbReference>
<feature type="non-terminal residue" evidence="11">
    <location>
        <position position="324"/>
    </location>
</feature>
<evidence type="ECO:0000256" key="6">
    <source>
        <dbReference type="ARBA" id="ARBA00023010"/>
    </source>
</evidence>
<keyword evidence="6" id="KW-0811">Translocation</keyword>
<dbReference type="GO" id="GO:0015450">
    <property type="term" value="F:protein-transporting ATPase activity"/>
    <property type="evidence" value="ECO:0007669"/>
    <property type="project" value="InterPro"/>
</dbReference>
<dbReference type="NCBIfam" id="TIGR01129">
    <property type="entry name" value="secD"/>
    <property type="match status" value="1"/>
</dbReference>
<feature type="domain" description="Protein translocase subunit SecDF P1" evidence="9">
    <location>
        <begin position="61"/>
        <end position="119"/>
    </location>
</feature>
<keyword evidence="5 8" id="KW-1133">Transmembrane helix</keyword>
<dbReference type="PANTHER" id="PTHR30081">
    <property type="entry name" value="PROTEIN-EXPORT MEMBRANE PROTEIN SEC"/>
    <property type="match status" value="1"/>
</dbReference>